<sequence length="502" mass="54739">MKIIVVGGGIGGLCAYHALKKHLSQESGIAFPASDPLSITIVESHSSASRTIGGGLGLAPNGQRAIASIYPPAIPYITNRAFPCSEMAMRNSKGSLLGMFSSGKKARYGYPMLMLPRAVVHEALLVGIPEEDIRWGTKVVGVKEVGAKVQLEYQDGSKEEADLVIGADGVRSAIKQSLFDGRFEAVYDGLTGVGGFISLSELPQAFQQSLRSYPVTMTFGRKGFFGYSMASPLPDADSSKSSESQIEPFIQWWSIYECPTIPERKEDIDYDALKKQLLARHGDWKSPYDDPETKIAIFRRMIELGCRPPAATPEIKSSGSDNEKRPHDASAMVLPRFITPRLPFWTNANSPTTAVESRGRIVLIGDAAHTMPPDVGQGVSCAAEDAVVYALLLKHYLLREQERLQEAGPSAQKGRPSALVQAAKAFEEIRKPHIDRLLKLAKYSGDAKKEMGPIGQIIRDLGMRLACKLVPESVNDPVFAYDCNAVVVQYLSEHEQTGVESR</sequence>
<evidence type="ECO:0000256" key="5">
    <source>
        <dbReference type="ARBA" id="ARBA00023033"/>
    </source>
</evidence>
<evidence type="ECO:0000256" key="3">
    <source>
        <dbReference type="ARBA" id="ARBA00022827"/>
    </source>
</evidence>
<name>A0A409WC35_9AGAR</name>
<dbReference type="InParanoid" id="A0A409WC35"/>
<dbReference type="PRINTS" id="PR00420">
    <property type="entry name" value="RNGMNOXGNASE"/>
</dbReference>
<reference evidence="7 8" key="1">
    <citation type="journal article" date="2018" name="Evol. Lett.">
        <title>Horizontal gene cluster transfer increased hallucinogenic mushroom diversity.</title>
        <authorList>
            <person name="Reynolds H.T."/>
            <person name="Vijayakumar V."/>
            <person name="Gluck-Thaler E."/>
            <person name="Korotkin H.B."/>
            <person name="Matheny P.B."/>
            <person name="Slot J.C."/>
        </authorList>
    </citation>
    <scope>NUCLEOTIDE SEQUENCE [LARGE SCALE GENOMIC DNA]</scope>
    <source>
        <strain evidence="7 8">SRW20</strain>
    </source>
</reference>
<dbReference type="GO" id="GO:0004497">
    <property type="term" value="F:monooxygenase activity"/>
    <property type="evidence" value="ECO:0007669"/>
    <property type="project" value="UniProtKB-KW"/>
</dbReference>
<evidence type="ECO:0000256" key="2">
    <source>
        <dbReference type="ARBA" id="ARBA00022630"/>
    </source>
</evidence>
<dbReference type="STRING" id="231916.A0A409WC35"/>
<dbReference type="InterPro" id="IPR050493">
    <property type="entry name" value="FAD-dep_Monooxygenase_BioMet"/>
</dbReference>
<keyword evidence="2" id="KW-0285">Flavoprotein</keyword>
<protein>
    <recommendedName>
        <fullName evidence="6">FAD-binding domain-containing protein</fullName>
    </recommendedName>
</protein>
<dbReference type="PANTHER" id="PTHR13789">
    <property type="entry name" value="MONOOXYGENASE"/>
    <property type="match status" value="1"/>
</dbReference>
<dbReference type="PANTHER" id="PTHR13789:SF309">
    <property type="entry name" value="PUTATIVE (AFU_ORTHOLOGUE AFUA_6G14510)-RELATED"/>
    <property type="match status" value="1"/>
</dbReference>
<dbReference type="Gene3D" id="3.50.50.60">
    <property type="entry name" value="FAD/NAD(P)-binding domain"/>
    <property type="match status" value="2"/>
</dbReference>
<gene>
    <name evidence="7" type="ORF">CVT26_004602</name>
</gene>
<organism evidence="7 8">
    <name type="scientific">Gymnopilus dilepis</name>
    <dbReference type="NCBI Taxonomy" id="231916"/>
    <lineage>
        <taxon>Eukaryota</taxon>
        <taxon>Fungi</taxon>
        <taxon>Dikarya</taxon>
        <taxon>Basidiomycota</taxon>
        <taxon>Agaricomycotina</taxon>
        <taxon>Agaricomycetes</taxon>
        <taxon>Agaricomycetidae</taxon>
        <taxon>Agaricales</taxon>
        <taxon>Agaricineae</taxon>
        <taxon>Hymenogastraceae</taxon>
        <taxon>Gymnopilus</taxon>
    </lineage>
</organism>
<dbReference type="GO" id="GO:0071949">
    <property type="term" value="F:FAD binding"/>
    <property type="evidence" value="ECO:0007669"/>
    <property type="project" value="InterPro"/>
</dbReference>
<dbReference type="SUPFAM" id="SSF51905">
    <property type="entry name" value="FAD/NAD(P)-binding domain"/>
    <property type="match status" value="1"/>
</dbReference>
<comment type="caution">
    <text evidence="7">The sequence shown here is derived from an EMBL/GenBank/DDBJ whole genome shotgun (WGS) entry which is preliminary data.</text>
</comment>
<feature type="domain" description="FAD-binding" evidence="6">
    <location>
        <begin position="357"/>
        <end position="397"/>
    </location>
</feature>
<evidence type="ECO:0000313" key="7">
    <source>
        <dbReference type="EMBL" id="PPQ76095.1"/>
    </source>
</evidence>
<accession>A0A409WC35</accession>
<dbReference type="EMBL" id="NHYE01005196">
    <property type="protein sequence ID" value="PPQ76095.1"/>
    <property type="molecule type" value="Genomic_DNA"/>
</dbReference>
<dbReference type="AlphaFoldDB" id="A0A409WC35"/>
<proteinExistence type="inferred from homology"/>
<keyword evidence="5" id="KW-0503">Monooxygenase</keyword>
<dbReference type="Proteomes" id="UP000284706">
    <property type="component" value="Unassembled WGS sequence"/>
</dbReference>
<keyword evidence="3" id="KW-0274">FAD</keyword>
<evidence type="ECO:0000256" key="1">
    <source>
        <dbReference type="ARBA" id="ARBA00007992"/>
    </source>
</evidence>
<comment type="similarity">
    <text evidence="1">Belongs to the paxM FAD-dependent monooxygenase family.</text>
</comment>
<evidence type="ECO:0000256" key="4">
    <source>
        <dbReference type="ARBA" id="ARBA00023002"/>
    </source>
</evidence>
<dbReference type="InterPro" id="IPR036188">
    <property type="entry name" value="FAD/NAD-bd_sf"/>
</dbReference>
<dbReference type="InterPro" id="IPR002938">
    <property type="entry name" value="FAD-bd"/>
</dbReference>
<keyword evidence="8" id="KW-1185">Reference proteome</keyword>
<dbReference type="Pfam" id="PF01494">
    <property type="entry name" value="FAD_binding_3"/>
    <property type="match status" value="1"/>
</dbReference>
<dbReference type="OrthoDB" id="47494at2759"/>
<keyword evidence="4" id="KW-0560">Oxidoreductase</keyword>
<evidence type="ECO:0000259" key="6">
    <source>
        <dbReference type="Pfam" id="PF01494"/>
    </source>
</evidence>
<evidence type="ECO:0000313" key="8">
    <source>
        <dbReference type="Proteomes" id="UP000284706"/>
    </source>
</evidence>